<comment type="similarity">
    <text evidence="1">Belongs to the PPR family. PCMP-H subfamily.</text>
</comment>
<dbReference type="GeneID" id="101513012"/>
<sequence length="703" mass="79279">MLALYSKHLPSLEELFKLLKLSADAKFLNFGKTIHAQFLIRNQSSNQHQSHIIQLNSLINLYVKCSQLRLARYLFDEMPLRNVVSWNALMGGYLHSGEHYEVISLFKKMVSSFENGCPNEYVFTTVISACANSGRVFEGMQCHGFLFKFGFVCHHYVKSALVHMYSKCFHVDLALQVLDIVSIGSGEHGGNNDAFCYNSVLNALVESGRWGEAVEVLGRMVDERVVWDNVTYVSVMGLCGQIRDLRSGLQVHARLLRAGLLFDVFVGSMLIDMYGKCGGVLSAKKVFDGLQNRNVVVWTALMTAYLQNGDFEESLNLLTCMDREGTVMANEYTFAVLLNACAGIAALGHGDLLHARVEKLGFKNHVIVRNALINMYSKSGSIGSSYDVFFDMKKRDIITWNAMICGYSHHGLGKQALLVFQDMVSAGECPNHVTFVGVLSACAHLALVQQGFYYLNQVMERFKIEPGLEHYTCMVALLCRAGLLEEAENFMKTTQVKWDVVAWRVLLNACNVRRNYSLGNRIAETILQMDPRDVGTYTLLSNMYAKASSWDGVSTIRKMMRERNVKKEPGVSWLEIRNVVHVFASEGSNHPESIQIYKKVQLLLEMIKPLGYVPYIEAVLHDVEDEQKESYLNYHSEKLAVAYGLMKIPSPAPIRIIKNLRICDDCHTVVKLISKVTNRLIIVRDASRFHHFCDGTCTCADHW</sequence>
<protein>
    <submittedName>
        <fullName evidence="6 7">Pentatricopeptide repeat-containing protein At5g39680</fullName>
    </submittedName>
</protein>
<feature type="repeat" description="PPR" evidence="3">
    <location>
        <begin position="294"/>
        <end position="328"/>
    </location>
</feature>
<evidence type="ECO:0000313" key="5">
    <source>
        <dbReference type="Proteomes" id="UP000087171"/>
    </source>
</evidence>
<dbReference type="PROSITE" id="PS51375">
    <property type="entry name" value="PPR"/>
    <property type="match status" value="4"/>
</dbReference>
<feature type="repeat" description="PPR" evidence="3">
    <location>
        <begin position="193"/>
        <end position="227"/>
    </location>
</feature>
<evidence type="ECO:0000256" key="2">
    <source>
        <dbReference type="ARBA" id="ARBA00022737"/>
    </source>
</evidence>
<dbReference type="InterPro" id="IPR046960">
    <property type="entry name" value="PPR_At4g14850-like_plant"/>
</dbReference>
<dbReference type="PANTHER" id="PTHR47926">
    <property type="entry name" value="PENTATRICOPEPTIDE REPEAT-CONTAINING PROTEIN"/>
    <property type="match status" value="1"/>
</dbReference>
<dbReference type="GO" id="GO:0003723">
    <property type="term" value="F:RNA binding"/>
    <property type="evidence" value="ECO:0007669"/>
    <property type="project" value="InterPro"/>
</dbReference>
<keyword evidence="2" id="KW-0677">Repeat</keyword>
<dbReference type="PaxDb" id="3827-XP_004491818.1"/>
<evidence type="ECO:0000256" key="1">
    <source>
        <dbReference type="ARBA" id="ARBA00006643"/>
    </source>
</evidence>
<dbReference type="Pfam" id="PF14432">
    <property type="entry name" value="DYW_deaminase"/>
    <property type="match status" value="1"/>
</dbReference>
<dbReference type="KEGG" id="cam:101513012"/>
<gene>
    <name evidence="6 7" type="primary">LOC101513012</name>
</gene>
<dbReference type="InterPro" id="IPR032867">
    <property type="entry name" value="DYW_dom"/>
</dbReference>
<dbReference type="InterPro" id="IPR046848">
    <property type="entry name" value="E_motif"/>
</dbReference>
<dbReference type="InterPro" id="IPR002885">
    <property type="entry name" value="PPR_rpt"/>
</dbReference>
<dbReference type="FunFam" id="1.25.40.10:FF:001060">
    <property type="entry name" value="Os05g0572900 protein"/>
    <property type="match status" value="1"/>
</dbReference>
<dbReference type="PANTHER" id="PTHR47926:SF385">
    <property type="entry name" value="DYW DOMAIN-CONTAINING PROTEIN"/>
    <property type="match status" value="1"/>
</dbReference>
<feature type="repeat" description="PPR" evidence="3">
    <location>
        <begin position="82"/>
        <end position="112"/>
    </location>
</feature>
<dbReference type="AlphaFoldDB" id="A0A1S2XP96"/>
<dbReference type="Pfam" id="PF13041">
    <property type="entry name" value="PPR_2"/>
    <property type="match status" value="4"/>
</dbReference>
<evidence type="ECO:0000259" key="4">
    <source>
        <dbReference type="Pfam" id="PF14432"/>
    </source>
</evidence>
<organism evidence="5 6">
    <name type="scientific">Cicer arietinum</name>
    <name type="common">Chickpea</name>
    <name type="synonym">Garbanzo</name>
    <dbReference type="NCBI Taxonomy" id="3827"/>
    <lineage>
        <taxon>Eukaryota</taxon>
        <taxon>Viridiplantae</taxon>
        <taxon>Streptophyta</taxon>
        <taxon>Embryophyta</taxon>
        <taxon>Tracheophyta</taxon>
        <taxon>Spermatophyta</taxon>
        <taxon>Magnoliopsida</taxon>
        <taxon>eudicotyledons</taxon>
        <taxon>Gunneridae</taxon>
        <taxon>Pentapetalae</taxon>
        <taxon>rosids</taxon>
        <taxon>fabids</taxon>
        <taxon>Fabales</taxon>
        <taxon>Fabaceae</taxon>
        <taxon>Papilionoideae</taxon>
        <taxon>50 kb inversion clade</taxon>
        <taxon>NPAAA clade</taxon>
        <taxon>Hologalegina</taxon>
        <taxon>IRL clade</taxon>
        <taxon>Cicereae</taxon>
        <taxon>Cicer</taxon>
    </lineage>
</organism>
<dbReference type="GO" id="GO:0009451">
    <property type="term" value="P:RNA modification"/>
    <property type="evidence" value="ECO:0007669"/>
    <property type="project" value="InterPro"/>
</dbReference>
<evidence type="ECO:0000313" key="7">
    <source>
        <dbReference type="RefSeq" id="XP_027188790.1"/>
    </source>
</evidence>
<name>A0A1S2XP96_CICAR</name>
<feature type="domain" description="DYW" evidence="4">
    <location>
        <begin position="611"/>
        <end position="703"/>
    </location>
</feature>
<proteinExistence type="inferred from homology"/>
<dbReference type="Gene3D" id="1.25.40.10">
    <property type="entry name" value="Tetratricopeptide repeat domain"/>
    <property type="match status" value="5"/>
</dbReference>
<dbReference type="Pfam" id="PF01535">
    <property type="entry name" value="PPR"/>
    <property type="match status" value="1"/>
</dbReference>
<feature type="repeat" description="PPR" evidence="3">
    <location>
        <begin position="396"/>
        <end position="430"/>
    </location>
</feature>
<dbReference type="InterPro" id="IPR011990">
    <property type="entry name" value="TPR-like_helical_dom_sf"/>
</dbReference>
<reference evidence="6 7" key="2">
    <citation type="submission" date="2025-04" db="UniProtKB">
        <authorList>
            <consortium name="RefSeq"/>
        </authorList>
    </citation>
    <scope>IDENTIFICATION</scope>
    <source>
        <tissue evidence="6 7">Etiolated seedlings</tissue>
    </source>
</reference>
<evidence type="ECO:0000313" key="6">
    <source>
        <dbReference type="RefSeq" id="XP_004491818.1"/>
    </source>
</evidence>
<keyword evidence="5" id="KW-1185">Reference proteome</keyword>
<dbReference type="RefSeq" id="XP_004491818.1">
    <property type="nucleotide sequence ID" value="XM_004491761.3"/>
</dbReference>
<dbReference type="FunFam" id="1.25.40.10:FF:000227">
    <property type="entry name" value="Pentatricopeptide repeat-containing protein At3g13880"/>
    <property type="match status" value="1"/>
</dbReference>
<dbReference type="Proteomes" id="UP000087171">
    <property type="component" value="Chromosome Ca3"/>
</dbReference>
<dbReference type="GO" id="GO:0008270">
    <property type="term" value="F:zinc ion binding"/>
    <property type="evidence" value="ECO:0007669"/>
    <property type="project" value="InterPro"/>
</dbReference>
<reference evidence="5" key="1">
    <citation type="journal article" date="2013" name="Nat. Biotechnol.">
        <title>Draft genome sequence of chickpea (Cicer arietinum) provides a resource for trait improvement.</title>
        <authorList>
            <person name="Varshney R.K."/>
            <person name="Song C."/>
            <person name="Saxena R.K."/>
            <person name="Azam S."/>
            <person name="Yu S."/>
            <person name="Sharpe A.G."/>
            <person name="Cannon S."/>
            <person name="Baek J."/>
            <person name="Rosen B.D."/>
            <person name="Tar'an B."/>
            <person name="Millan T."/>
            <person name="Zhang X."/>
            <person name="Ramsay L.D."/>
            <person name="Iwata A."/>
            <person name="Wang Y."/>
            <person name="Nelson W."/>
            <person name="Farmer A.D."/>
            <person name="Gaur P.M."/>
            <person name="Soderlund C."/>
            <person name="Penmetsa R.V."/>
            <person name="Xu C."/>
            <person name="Bharti A.K."/>
            <person name="He W."/>
            <person name="Winter P."/>
            <person name="Zhao S."/>
            <person name="Hane J.K."/>
            <person name="Carrasquilla-Garcia N."/>
            <person name="Condie J.A."/>
            <person name="Upadhyaya H.D."/>
            <person name="Luo M.C."/>
            <person name="Thudi M."/>
            <person name="Gowda C.L."/>
            <person name="Singh N.P."/>
            <person name="Lichtenzveig J."/>
            <person name="Gali K.K."/>
            <person name="Rubio J."/>
            <person name="Nadarajan N."/>
            <person name="Dolezel J."/>
            <person name="Bansal K.C."/>
            <person name="Xu X."/>
            <person name="Edwards D."/>
            <person name="Zhang G."/>
            <person name="Kahl G."/>
            <person name="Gil J."/>
            <person name="Singh K.B."/>
            <person name="Datta S.K."/>
            <person name="Jackson S.A."/>
            <person name="Wang J."/>
            <person name="Cook D.R."/>
        </authorList>
    </citation>
    <scope>NUCLEOTIDE SEQUENCE [LARGE SCALE GENOMIC DNA]</scope>
    <source>
        <strain evidence="5">cv. CDC Frontier</strain>
    </source>
</reference>
<dbReference type="FunFam" id="1.25.40.10:FF:000031">
    <property type="entry name" value="Pentatricopeptide repeat-containing protein mitochondrial"/>
    <property type="match status" value="1"/>
</dbReference>
<dbReference type="NCBIfam" id="TIGR00756">
    <property type="entry name" value="PPR"/>
    <property type="match status" value="4"/>
</dbReference>
<evidence type="ECO:0000256" key="3">
    <source>
        <dbReference type="PROSITE-ProRule" id="PRU00708"/>
    </source>
</evidence>
<dbReference type="Pfam" id="PF20431">
    <property type="entry name" value="E_motif"/>
    <property type="match status" value="1"/>
</dbReference>
<dbReference type="eggNOG" id="KOG4197">
    <property type="taxonomic scope" value="Eukaryota"/>
</dbReference>
<dbReference type="RefSeq" id="XP_027188790.1">
    <property type="nucleotide sequence ID" value="XM_027332989.1"/>
</dbReference>
<dbReference type="OrthoDB" id="724816at2759"/>
<accession>A0A1S2XP96</accession>